<comment type="caution">
    <text evidence="9">The sequence shown here is derived from an EMBL/GenBank/DDBJ whole genome shotgun (WGS) entry which is preliminary data.</text>
</comment>
<dbReference type="InterPro" id="IPR018957">
    <property type="entry name" value="Znf_C3HC4_RING-type"/>
</dbReference>
<evidence type="ECO:0000256" key="2">
    <source>
        <dbReference type="ARBA" id="ARBA00022723"/>
    </source>
</evidence>
<evidence type="ECO:0000313" key="10">
    <source>
        <dbReference type="Proteomes" id="UP000242877"/>
    </source>
</evidence>
<keyword evidence="3 5" id="KW-0863">Zinc-finger</keyword>
<dbReference type="PROSITE" id="PS00518">
    <property type="entry name" value="ZF_RING_1"/>
    <property type="match status" value="1"/>
</dbReference>
<keyword evidence="2 5" id="KW-0479">Metal-binding</keyword>
<keyword evidence="1" id="KW-0808">Transferase</keyword>
<gene>
    <name evidence="9" type="ORF">AAP_00270</name>
</gene>
<evidence type="ECO:0000313" key="9">
    <source>
        <dbReference type="EMBL" id="KZZ98009.1"/>
    </source>
</evidence>
<organism evidence="9 10">
    <name type="scientific">Ascosphaera apis ARSEF 7405</name>
    <dbReference type="NCBI Taxonomy" id="392613"/>
    <lineage>
        <taxon>Eukaryota</taxon>
        <taxon>Fungi</taxon>
        <taxon>Dikarya</taxon>
        <taxon>Ascomycota</taxon>
        <taxon>Pezizomycotina</taxon>
        <taxon>Eurotiomycetes</taxon>
        <taxon>Eurotiomycetidae</taxon>
        <taxon>Onygenales</taxon>
        <taxon>Ascosphaeraceae</taxon>
        <taxon>Ascosphaera</taxon>
    </lineage>
</organism>
<evidence type="ECO:0000259" key="7">
    <source>
        <dbReference type="PROSITE" id="PS50089"/>
    </source>
</evidence>
<dbReference type="PANTHER" id="PTHR11224">
    <property type="entry name" value="MAKORIN-RELATED"/>
    <property type="match status" value="1"/>
</dbReference>
<dbReference type="Gene3D" id="3.30.40.10">
    <property type="entry name" value="Zinc/RING finger domain, C3HC4 (zinc finger)"/>
    <property type="match status" value="1"/>
</dbReference>
<keyword evidence="10" id="KW-1185">Reference proteome</keyword>
<feature type="region of interest" description="Disordered" evidence="6">
    <location>
        <begin position="42"/>
        <end position="109"/>
    </location>
</feature>
<dbReference type="InterPro" id="IPR013083">
    <property type="entry name" value="Znf_RING/FYVE/PHD"/>
</dbReference>
<feature type="compositionally biased region" description="Basic and acidic residues" evidence="6">
    <location>
        <begin position="68"/>
        <end position="87"/>
    </location>
</feature>
<dbReference type="SMART" id="SM00184">
    <property type="entry name" value="RING"/>
    <property type="match status" value="1"/>
</dbReference>
<keyword evidence="4 5" id="KW-0862">Zinc</keyword>
<name>A0A168DQT4_9EURO</name>
<dbReference type="InterPro" id="IPR001841">
    <property type="entry name" value="Znf_RING"/>
</dbReference>
<dbReference type="SMART" id="SM00356">
    <property type="entry name" value="ZnF_C3H1"/>
    <property type="match status" value="2"/>
</dbReference>
<sequence>METRQIRLSPDKVDCIWWKRGFCFRGTTCYFKHNPALLGVDASNQEGQKKEEEKPSHEDPGSEGPQVTEKESEAEKTDNDENKKPAHDVTATGSSSHQRKSHRRKGRSKYTVQREPCGICLELPQIYGLLTDCDHAFCLICIREWRASGKANATSIDPHAQPDMVETTKTCPVCRKKSQYVIPSSVVPVPPRRKPGEGGSGEESPANPAKEQIIKTYLERKKRIPCKYYQRSVDDWRQRLEREQSSRTIDNTDGTGDPTPELNAVSSVKFRPRCRFGNDCHYAHIHPETGEPHVFNEEELYGMDSRYRTGRSTFISDRLLEDSFSLWHMFRDEGARYVIEATNEERREMNLSPFSLEDDDDLREVYTPEARRRSFEEDWGVVLPSNDGVSFEDIDEPLW</sequence>
<evidence type="ECO:0000256" key="4">
    <source>
        <dbReference type="ARBA" id="ARBA00022833"/>
    </source>
</evidence>
<evidence type="ECO:0000259" key="8">
    <source>
        <dbReference type="PROSITE" id="PS50103"/>
    </source>
</evidence>
<dbReference type="OrthoDB" id="250836at2759"/>
<proteinExistence type="predicted"/>
<evidence type="ECO:0000256" key="3">
    <source>
        <dbReference type="ARBA" id="ARBA00022771"/>
    </source>
</evidence>
<evidence type="ECO:0000256" key="1">
    <source>
        <dbReference type="ARBA" id="ARBA00022679"/>
    </source>
</evidence>
<dbReference type="EMBL" id="AZGZ01000001">
    <property type="protein sequence ID" value="KZZ98009.1"/>
    <property type="molecule type" value="Genomic_DNA"/>
</dbReference>
<evidence type="ECO:0000256" key="5">
    <source>
        <dbReference type="PROSITE-ProRule" id="PRU00723"/>
    </source>
</evidence>
<dbReference type="AlphaFoldDB" id="A0A168DQT4"/>
<dbReference type="InterPro" id="IPR017907">
    <property type="entry name" value="Znf_RING_CS"/>
</dbReference>
<dbReference type="PROSITE" id="PS50103">
    <property type="entry name" value="ZF_C3H1"/>
    <property type="match status" value="1"/>
</dbReference>
<feature type="compositionally biased region" description="Basic residues" evidence="6">
    <location>
        <begin position="97"/>
        <end position="108"/>
    </location>
</feature>
<dbReference type="VEuPathDB" id="FungiDB:AAP_00270"/>
<dbReference type="SUPFAM" id="SSF57850">
    <property type="entry name" value="RING/U-box"/>
    <property type="match status" value="1"/>
</dbReference>
<accession>A0A168DQT4</accession>
<dbReference type="GO" id="GO:0061630">
    <property type="term" value="F:ubiquitin protein ligase activity"/>
    <property type="evidence" value="ECO:0007669"/>
    <property type="project" value="InterPro"/>
</dbReference>
<feature type="zinc finger region" description="C3H1-type" evidence="5">
    <location>
        <begin position="9"/>
        <end position="36"/>
    </location>
</feature>
<feature type="region of interest" description="Disordered" evidence="6">
    <location>
        <begin position="185"/>
        <end position="210"/>
    </location>
</feature>
<dbReference type="PANTHER" id="PTHR11224:SF10">
    <property type="entry name" value="IP09428P-RELATED"/>
    <property type="match status" value="1"/>
</dbReference>
<dbReference type="InterPro" id="IPR000571">
    <property type="entry name" value="Znf_CCCH"/>
</dbReference>
<dbReference type="Proteomes" id="UP000242877">
    <property type="component" value="Unassembled WGS sequence"/>
</dbReference>
<dbReference type="InterPro" id="IPR045072">
    <property type="entry name" value="MKRN-like"/>
</dbReference>
<dbReference type="GO" id="GO:0008270">
    <property type="term" value="F:zinc ion binding"/>
    <property type="evidence" value="ECO:0007669"/>
    <property type="project" value="UniProtKB-KW"/>
</dbReference>
<dbReference type="Pfam" id="PF00097">
    <property type="entry name" value="zf-C3HC4"/>
    <property type="match status" value="1"/>
</dbReference>
<protein>
    <submittedName>
        <fullName evidence="9">Zinc finger, C3HC4 type (RING finger) domain containing protein</fullName>
    </submittedName>
</protein>
<dbReference type="PROSITE" id="PS50089">
    <property type="entry name" value="ZF_RING_2"/>
    <property type="match status" value="1"/>
</dbReference>
<feature type="region of interest" description="Disordered" evidence="6">
    <location>
        <begin position="241"/>
        <end position="263"/>
    </location>
</feature>
<feature type="compositionally biased region" description="Basic and acidic residues" evidence="6">
    <location>
        <begin position="47"/>
        <end position="60"/>
    </location>
</feature>
<feature type="domain" description="RING-type" evidence="7">
    <location>
        <begin position="117"/>
        <end position="175"/>
    </location>
</feature>
<dbReference type="GO" id="GO:0000209">
    <property type="term" value="P:protein polyubiquitination"/>
    <property type="evidence" value="ECO:0007669"/>
    <property type="project" value="InterPro"/>
</dbReference>
<reference evidence="9 10" key="1">
    <citation type="journal article" date="2016" name="Genome Biol. Evol.">
        <title>Divergent and convergent evolution of fungal pathogenicity.</title>
        <authorList>
            <person name="Shang Y."/>
            <person name="Xiao G."/>
            <person name="Zheng P."/>
            <person name="Cen K."/>
            <person name="Zhan S."/>
            <person name="Wang C."/>
        </authorList>
    </citation>
    <scope>NUCLEOTIDE SEQUENCE [LARGE SCALE GENOMIC DNA]</scope>
    <source>
        <strain evidence="9 10">ARSEF 7405</strain>
    </source>
</reference>
<evidence type="ECO:0000256" key="6">
    <source>
        <dbReference type="SAM" id="MobiDB-lite"/>
    </source>
</evidence>
<feature type="domain" description="C3H1-type" evidence="8">
    <location>
        <begin position="9"/>
        <end position="36"/>
    </location>
</feature>